<dbReference type="InterPro" id="IPR002403">
    <property type="entry name" value="Cyt_P450_E_grp-IV"/>
</dbReference>
<dbReference type="SUPFAM" id="SSF48264">
    <property type="entry name" value="Cytochrome P450"/>
    <property type="match status" value="1"/>
</dbReference>
<dbReference type="PANTHER" id="PTHR47582">
    <property type="entry name" value="P450, PUTATIVE (EUROFUNG)-RELATED"/>
    <property type="match status" value="1"/>
</dbReference>
<keyword evidence="6 7" id="KW-0349">Heme</keyword>
<dbReference type="PROSITE" id="PS00086">
    <property type="entry name" value="CYTOCHROME_P450"/>
    <property type="match status" value="1"/>
</dbReference>
<name>A0A9W8VE36_9HYPO</name>
<dbReference type="PRINTS" id="PR00465">
    <property type="entry name" value="EP450IV"/>
</dbReference>
<proteinExistence type="inferred from homology"/>
<comment type="similarity">
    <text evidence="2 7">Belongs to the cytochrome P450 family.</text>
</comment>
<keyword evidence="5 7" id="KW-0503">Monooxygenase</keyword>
<keyword evidence="3 6" id="KW-0479">Metal-binding</keyword>
<dbReference type="Proteomes" id="UP001152049">
    <property type="component" value="Unassembled WGS sequence"/>
</dbReference>
<evidence type="ECO:0000256" key="7">
    <source>
        <dbReference type="RuleBase" id="RU000461"/>
    </source>
</evidence>
<keyword evidence="9" id="KW-1185">Reference proteome</keyword>
<evidence type="ECO:0008006" key="10">
    <source>
        <dbReference type="Google" id="ProtNLM"/>
    </source>
</evidence>
<evidence type="ECO:0000256" key="2">
    <source>
        <dbReference type="ARBA" id="ARBA00010617"/>
    </source>
</evidence>
<evidence type="ECO:0000313" key="8">
    <source>
        <dbReference type="EMBL" id="KAJ4254534.1"/>
    </source>
</evidence>
<dbReference type="GO" id="GO:0005506">
    <property type="term" value="F:iron ion binding"/>
    <property type="evidence" value="ECO:0007669"/>
    <property type="project" value="InterPro"/>
</dbReference>
<feature type="binding site" description="axial binding residue" evidence="6">
    <location>
        <position position="325"/>
    </location>
    <ligand>
        <name>heme</name>
        <dbReference type="ChEBI" id="CHEBI:30413"/>
    </ligand>
    <ligandPart>
        <name>Fe</name>
        <dbReference type="ChEBI" id="CHEBI:18248"/>
    </ligandPart>
</feature>
<dbReference type="PRINTS" id="PR00385">
    <property type="entry name" value="P450"/>
</dbReference>
<gene>
    <name evidence="8" type="ORF">NW762_010133</name>
</gene>
<protein>
    <recommendedName>
        <fullName evidence="10">Cytochrome P450</fullName>
    </recommendedName>
</protein>
<evidence type="ECO:0000256" key="3">
    <source>
        <dbReference type="ARBA" id="ARBA00022723"/>
    </source>
</evidence>
<dbReference type="AlphaFoldDB" id="A0A9W8VE36"/>
<keyword evidence="7" id="KW-0560">Oxidoreductase</keyword>
<dbReference type="CDD" id="cd11040">
    <property type="entry name" value="CYP7_CYP8-like"/>
    <property type="match status" value="1"/>
</dbReference>
<accession>A0A9W8VE36</accession>
<dbReference type="OrthoDB" id="1470350at2759"/>
<evidence type="ECO:0000256" key="4">
    <source>
        <dbReference type="ARBA" id="ARBA00023004"/>
    </source>
</evidence>
<dbReference type="GO" id="GO:0020037">
    <property type="term" value="F:heme binding"/>
    <property type="evidence" value="ECO:0007669"/>
    <property type="project" value="InterPro"/>
</dbReference>
<dbReference type="EMBL" id="JAOQAZ010000022">
    <property type="protein sequence ID" value="KAJ4254534.1"/>
    <property type="molecule type" value="Genomic_DNA"/>
</dbReference>
<keyword evidence="4 6" id="KW-0408">Iron</keyword>
<dbReference type="GO" id="GO:0016705">
    <property type="term" value="F:oxidoreductase activity, acting on paired donors, with incorporation or reduction of molecular oxygen"/>
    <property type="evidence" value="ECO:0007669"/>
    <property type="project" value="InterPro"/>
</dbReference>
<dbReference type="Gene3D" id="1.10.630.10">
    <property type="entry name" value="Cytochrome P450"/>
    <property type="match status" value="1"/>
</dbReference>
<dbReference type="Pfam" id="PF00067">
    <property type="entry name" value="p450"/>
    <property type="match status" value="1"/>
</dbReference>
<sequence length="394" mass="44419">MWGLSDNAINIISVKENTQAGLNIIHGTLLGEPLHKLNVVALSKIMDYLNDIQPKTFVAVPDMFNWIRDIMIDAIATGLFGDMNPLTLEHAHLLWTYDNKQSLVALDVAPRFMIRDALKARDGINKLLLSYYQGGGEDGPRVSEIVRQRAKLLRGHGFDDDDLAHMEFLLPWVGSTNTIPTSFWLFVRVFTNPDYISRIRDEIESILILKDTSEGRTATFDVRKLEKDCPFLNAVYQEVLRFYAHPVGNRMVMQDTKIQDAEGNKYLLKKGVNVQWPPMVTQSNDTIWGQDADAFRPERFLDVTAQDEKLRRGAILAFGGGRHLCPGRKFALSEILGLVGVIVLGFEVEGLSLPDSTDAGVGVGVRPAQWESQDRGFSLSRREGWENVTWIFEE</sequence>
<evidence type="ECO:0000256" key="6">
    <source>
        <dbReference type="PIRSR" id="PIRSR602403-1"/>
    </source>
</evidence>
<dbReference type="GO" id="GO:0004497">
    <property type="term" value="F:monooxygenase activity"/>
    <property type="evidence" value="ECO:0007669"/>
    <property type="project" value="UniProtKB-KW"/>
</dbReference>
<dbReference type="InterPro" id="IPR053007">
    <property type="entry name" value="CYP450_monoxygenase_sec-met"/>
</dbReference>
<evidence type="ECO:0000256" key="1">
    <source>
        <dbReference type="ARBA" id="ARBA00001971"/>
    </source>
</evidence>
<reference evidence="8" key="1">
    <citation type="submission" date="2022-09" db="EMBL/GenBank/DDBJ databases">
        <title>Fusarium specimens isolated from Avocado Roots.</title>
        <authorList>
            <person name="Stajich J."/>
            <person name="Roper C."/>
            <person name="Heimlech-Rivalta G."/>
        </authorList>
    </citation>
    <scope>NUCLEOTIDE SEQUENCE</scope>
    <source>
        <strain evidence="8">CF00136</strain>
    </source>
</reference>
<organism evidence="8 9">
    <name type="scientific">Fusarium torreyae</name>
    <dbReference type="NCBI Taxonomy" id="1237075"/>
    <lineage>
        <taxon>Eukaryota</taxon>
        <taxon>Fungi</taxon>
        <taxon>Dikarya</taxon>
        <taxon>Ascomycota</taxon>
        <taxon>Pezizomycotina</taxon>
        <taxon>Sordariomycetes</taxon>
        <taxon>Hypocreomycetidae</taxon>
        <taxon>Hypocreales</taxon>
        <taxon>Nectriaceae</taxon>
        <taxon>Fusarium</taxon>
    </lineage>
</organism>
<dbReference type="InterPro" id="IPR001128">
    <property type="entry name" value="Cyt_P450"/>
</dbReference>
<dbReference type="InterPro" id="IPR036396">
    <property type="entry name" value="Cyt_P450_sf"/>
</dbReference>
<evidence type="ECO:0000313" key="9">
    <source>
        <dbReference type="Proteomes" id="UP001152049"/>
    </source>
</evidence>
<comment type="caution">
    <text evidence="8">The sequence shown here is derived from an EMBL/GenBank/DDBJ whole genome shotgun (WGS) entry which is preliminary data.</text>
</comment>
<evidence type="ECO:0000256" key="5">
    <source>
        <dbReference type="ARBA" id="ARBA00023033"/>
    </source>
</evidence>
<dbReference type="InterPro" id="IPR017972">
    <property type="entry name" value="Cyt_P450_CS"/>
</dbReference>
<dbReference type="PANTHER" id="PTHR47582:SF1">
    <property type="entry name" value="P450, PUTATIVE (EUROFUNG)-RELATED"/>
    <property type="match status" value="1"/>
</dbReference>
<comment type="cofactor">
    <cofactor evidence="1 6">
        <name>heme</name>
        <dbReference type="ChEBI" id="CHEBI:30413"/>
    </cofactor>
</comment>